<evidence type="ECO:0000313" key="9">
    <source>
        <dbReference type="EMBL" id="VDH99817.1"/>
    </source>
</evidence>
<accession>A0A8B6C4N8</accession>
<evidence type="ECO:0000256" key="6">
    <source>
        <dbReference type="ARBA" id="ARBA00047388"/>
    </source>
</evidence>
<dbReference type="SUPFAM" id="SSF53474">
    <property type="entry name" value="alpha/beta-Hydrolases"/>
    <property type="match status" value="1"/>
</dbReference>
<dbReference type="PANTHER" id="PTHR13871">
    <property type="entry name" value="THIOREDOXIN"/>
    <property type="match status" value="1"/>
</dbReference>
<feature type="domain" description="Thioredoxin" evidence="8">
    <location>
        <begin position="1"/>
        <end position="158"/>
    </location>
</feature>
<keyword evidence="3 9" id="KW-0560">Oxidoreductase</keyword>
<comment type="catalytic activity">
    <reaction evidence="6">
        <text>[protein]-dithiol + NAD(+) = [protein]-disulfide + NADH + H(+)</text>
        <dbReference type="Rhea" id="RHEA:18749"/>
        <dbReference type="Rhea" id="RHEA-COMP:10593"/>
        <dbReference type="Rhea" id="RHEA-COMP:10594"/>
        <dbReference type="ChEBI" id="CHEBI:15378"/>
        <dbReference type="ChEBI" id="CHEBI:29950"/>
        <dbReference type="ChEBI" id="CHEBI:50058"/>
        <dbReference type="ChEBI" id="CHEBI:57540"/>
        <dbReference type="ChEBI" id="CHEBI:57945"/>
        <dbReference type="EC" id="1.8.1.8"/>
    </reaction>
</comment>
<evidence type="ECO:0000256" key="7">
    <source>
        <dbReference type="ARBA" id="ARBA00047804"/>
    </source>
</evidence>
<name>A0A8B6C4N8_MYTGA</name>
<protein>
    <recommendedName>
        <fullName evidence="1">protein-disulfide reductase</fullName>
        <ecNumber evidence="1">1.8.1.8</ecNumber>
    </recommendedName>
</protein>
<evidence type="ECO:0000259" key="8">
    <source>
        <dbReference type="PROSITE" id="PS51352"/>
    </source>
</evidence>
<evidence type="ECO:0000256" key="4">
    <source>
        <dbReference type="ARBA" id="ARBA00023027"/>
    </source>
</evidence>
<dbReference type="InterPro" id="IPR052259">
    <property type="entry name" value="Nucleoredoxin-like"/>
</dbReference>
<keyword evidence="4" id="KW-0520">NAD</keyword>
<reference evidence="9" key="1">
    <citation type="submission" date="2018-11" db="EMBL/GenBank/DDBJ databases">
        <authorList>
            <person name="Alioto T."/>
            <person name="Alioto T."/>
        </authorList>
    </citation>
    <scope>NUCLEOTIDE SEQUENCE</scope>
</reference>
<comment type="similarity">
    <text evidence="5">Belongs to the nucleoredoxin family.</text>
</comment>
<keyword evidence="10" id="KW-1185">Reference proteome</keyword>
<dbReference type="Pfam" id="PF13905">
    <property type="entry name" value="Thioredoxin_8"/>
    <property type="match status" value="2"/>
</dbReference>
<dbReference type="Gene3D" id="3.40.50.1820">
    <property type="entry name" value="alpha/beta hydrolase"/>
    <property type="match status" value="1"/>
</dbReference>
<dbReference type="Gene3D" id="3.40.30.10">
    <property type="entry name" value="Glutaredoxin"/>
    <property type="match status" value="2"/>
</dbReference>
<dbReference type="EMBL" id="UYJE01001182">
    <property type="protein sequence ID" value="VDH99817.1"/>
    <property type="molecule type" value="Genomic_DNA"/>
</dbReference>
<dbReference type="SUPFAM" id="SSF52833">
    <property type="entry name" value="Thioredoxin-like"/>
    <property type="match status" value="2"/>
</dbReference>
<dbReference type="InterPro" id="IPR012336">
    <property type="entry name" value="Thioredoxin-like_fold"/>
</dbReference>
<gene>
    <name evidence="9" type="ORF">MGAL_10B069306</name>
</gene>
<keyword evidence="2" id="KW-0677">Repeat</keyword>
<dbReference type="Pfam" id="PF00135">
    <property type="entry name" value="COesterase"/>
    <property type="match status" value="1"/>
</dbReference>
<dbReference type="InterPro" id="IPR029058">
    <property type="entry name" value="AB_hydrolase_fold"/>
</dbReference>
<dbReference type="PANTHER" id="PTHR13871:SF96">
    <property type="entry name" value="THIOREDOXIN DOMAIN-CONTAINING PROTEIN"/>
    <property type="match status" value="1"/>
</dbReference>
<dbReference type="EC" id="1.8.1.8" evidence="1"/>
<evidence type="ECO:0000256" key="3">
    <source>
        <dbReference type="ARBA" id="ARBA00023002"/>
    </source>
</evidence>
<evidence type="ECO:0000256" key="1">
    <source>
        <dbReference type="ARBA" id="ARBA00012612"/>
    </source>
</evidence>
<organism evidence="9 10">
    <name type="scientific">Mytilus galloprovincialis</name>
    <name type="common">Mediterranean mussel</name>
    <dbReference type="NCBI Taxonomy" id="29158"/>
    <lineage>
        <taxon>Eukaryota</taxon>
        <taxon>Metazoa</taxon>
        <taxon>Spiralia</taxon>
        <taxon>Lophotrochozoa</taxon>
        <taxon>Mollusca</taxon>
        <taxon>Bivalvia</taxon>
        <taxon>Autobranchia</taxon>
        <taxon>Pteriomorphia</taxon>
        <taxon>Mytilida</taxon>
        <taxon>Mytiloidea</taxon>
        <taxon>Mytilidae</taxon>
        <taxon>Mytilinae</taxon>
        <taxon>Mytilus</taxon>
    </lineage>
</organism>
<evidence type="ECO:0000256" key="2">
    <source>
        <dbReference type="ARBA" id="ARBA00022737"/>
    </source>
</evidence>
<dbReference type="InterPro" id="IPR002018">
    <property type="entry name" value="CarbesteraseB"/>
</dbReference>
<proteinExistence type="inferred from homology"/>
<comment type="catalytic activity">
    <reaction evidence="7">
        <text>[protein]-dithiol + NADP(+) = [protein]-disulfide + NADPH + H(+)</text>
        <dbReference type="Rhea" id="RHEA:18753"/>
        <dbReference type="Rhea" id="RHEA-COMP:10593"/>
        <dbReference type="Rhea" id="RHEA-COMP:10594"/>
        <dbReference type="ChEBI" id="CHEBI:15378"/>
        <dbReference type="ChEBI" id="CHEBI:29950"/>
        <dbReference type="ChEBI" id="CHEBI:50058"/>
        <dbReference type="ChEBI" id="CHEBI:57783"/>
        <dbReference type="ChEBI" id="CHEBI:58349"/>
        <dbReference type="EC" id="1.8.1.8"/>
    </reaction>
</comment>
<dbReference type="OrthoDB" id="409136at2759"/>
<dbReference type="GO" id="GO:0047134">
    <property type="term" value="F:protein-disulfide reductase [NAD(P)H] activity"/>
    <property type="evidence" value="ECO:0007669"/>
    <property type="project" value="UniProtKB-EC"/>
</dbReference>
<comment type="caution">
    <text evidence="9">The sequence shown here is derived from an EMBL/GenBank/DDBJ whole genome shotgun (WGS) entry which is preliminary data.</text>
</comment>
<dbReference type="InterPro" id="IPR036249">
    <property type="entry name" value="Thioredoxin-like_sf"/>
</dbReference>
<sequence>MEKIIDLFGEKVKGKNGDVAVKDLCGEKKLIGVYFSAHWCPPCRAFTPHLAKKYETWKKAGHPFEIIFVSSDRDKSSFDDYYKEMPWLTVPYDDEERRNKLSETFEVQGIPTLSIVCGKTGTVISEDASEDVGESDEFPKTWNTDPVNIKELIGDKVKGKDGAVDTSSFTGEGKVIGLYFSAHWCPPCRGFTPVLAKKYEDWKKAGANNFEIVFISSDRDEASFNDYFKEMPWLAMDFEKRDLKATCSTEINRNKVEVHGTRNCPGRVYQLLSIENYVHKKKTMSIERKLCPYIFIYNFSRITQVDHMLIPGHSAAREQVYQYHSGGNTYQYVVSKLSPKPFGGPPPPWFKGVGHGDEVIYLFNVSQIMSLDENDRDEEFGKKMISYWTSFAKTGVPYAGDGSVPWKPFDIENKNYLDLDDEMALKSNYKPDVFDLWSNQLPASNLESASAYEGHRDEL</sequence>
<dbReference type="InterPro" id="IPR013766">
    <property type="entry name" value="Thioredoxin_domain"/>
</dbReference>
<dbReference type="Proteomes" id="UP000596742">
    <property type="component" value="Unassembled WGS sequence"/>
</dbReference>
<dbReference type="PROSITE" id="PS51352">
    <property type="entry name" value="THIOREDOXIN_2"/>
    <property type="match status" value="1"/>
</dbReference>
<dbReference type="AlphaFoldDB" id="A0A8B6C4N8"/>
<evidence type="ECO:0000256" key="5">
    <source>
        <dbReference type="ARBA" id="ARBA00025782"/>
    </source>
</evidence>
<evidence type="ECO:0000313" key="10">
    <source>
        <dbReference type="Proteomes" id="UP000596742"/>
    </source>
</evidence>